<dbReference type="EMBL" id="AP023036">
    <property type="protein sequence ID" value="BCD46352.1"/>
    <property type="molecule type" value="Genomic_DNA"/>
</dbReference>
<dbReference type="Proteomes" id="UP000509742">
    <property type="component" value="Chromosome"/>
</dbReference>
<accession>A0ABM7L0I8</accession>
<protein>
    <recommendedName>
        <fullName evidence="3">Glycosyltransferase</fullName>
    </recommendedName>
</protein>
<dbReference type="InterPro" id="IPR045499">
    <property type="entry name" value="DUF6492"/>
</dbReference>
<keyword evidence="2" id="KW-1185">Reference proteome</keyword>
<sequence length="246" mass="28709">MMQEQSIERVDIVIPVKTDIVSLFVNITLPFILKNLPCKKILILTRRENFSKIVGAGLEVLDEDQIDQGLTLRSVHDYLESRGANVNRSGWYFQQFLKFAIAQTDKVGSKYLVWDADCVPLSKITTFVENGKTLIDTTTEHHQPYFDTMDKLWGLHKQVNFSFIAEHFLFEKSLVLKLLDNLFRERERSLWWRLILEGIADKDLSCSGFSEYETYGNFITLHFPHKFKIRNLKKNTAWYFSIGGYP</sequence>
<evidence type="ECO:0000313" key="2">
    <source>
        <dbReference type="Proteomes" id="UP000509742"/>
    </source>
</evidence>
<gene>
    <name evidence="1" type="ORF">NHP190020_13910</name>
</gene>
<evidence type="ECO:0000313" key="1">
    <source>
        <dbReference type="EMBL" id="BCD46352.1"/>
    </source>
</evidence>
<evidence type="ECO:0008006" key="3">
    <source>
        <dbReference type="Google" id="ProtNLM"/>
    </source>
</evidence>
<dbReference type="RefSeq" id="WP_176486185.1">
    <property type="nucleotide sequence ID" value="NZ_AP023036.1"/>
</dbReference>
<proteinExistence type="predicted"/>
<name>A0ABM7L0I8_9HELI</name>
<reference evidence="1 2" key="1">
    <citation type="submission" date="2020-04" db="EMBL/GenBank/DDBJ databases">
        <title>Genomic analysis of gastric non-Helicobacter pylori Helicobacters isolated in Japan.</title>
        <authorList>
            <person name="Suzuki M."/>
            <person name="Rimbara E."/>
        </authorList>
    </citation>
    <scope>NUCLEOTIDE SEQUENCE [LARGE SCALE GENOMIC DNA]</scope>
    <source>
        <strain evidence="1 2">NHP19-0020</strain>
    </source>
</reference>
<dbReference type="Pfam" id="PF20102">
    <property type="entry name" value="DUF6492"/>
    <property type="match status" value="1"/>
</dbReference>
<organism evidence="1 2">
    <name type="scientific">Helicobacter suis</name>
    <dbReference type="NCBI Taxonomy" id="104628"/>
    <lineage>
        <taxon>Bacteria</taxon>
        <taxon>Pseudomonadati</taxon>
        <taxon>Campylobacterota</taxon>
        <taxon>Epsilonproteobacteria</taxon>
        <taxon>Campylobacterales</taxon>
        <taxon>Helicobacteraceae</taxon>
        <taxon>Helicobacter</taxon>
    </lineage>
</organism>